<feature type="region of interest" description="Disordered" evidence="2">
    <location>
        <begin position="355"/>
        <end position="374"/>
    </location>
</feature>
<dbReference type="InterPro" id="IPR050509">
    <property type="entry name" value="CoA-transferase_III"/>
</dbReference>
<evidence type="ECO:0000313" key="3">
    <source>
        <dbReference type="EMBL" id="CAB4612612.1"/>
    </source>
</evidence>
<dbReference type="EMBL" id="CAEZUX010000041">
    <property type="protein sequence ID" value="CAB4612612.1"/>
    <property type="molecule type" value="Genomic_DNA"/>
</dbReference>
<dbReference type="Pfam" id="PF02515">
    <property type="entry name" value="CoA_transf_3"/>
    <property type="match status" value="1"/>
</dbReference>
<dbReference type="AlphaFoldDB" id="A0A6J6HFY7"/>
<dbReference type="SUPFAM" id="SSF89796">
    <property type="entry name" value="CoA-transferase family III (CaiB/BaiF)"/>
    <property type="match status" value="1"/>
</dbReference>
<name>A0A6J6HFY7_9ZZZZ</name>
<proteinExistence type="predicted"/>
<dbReference type="InterPro" id="IPR003673">
    <property type="entry name" value="CoA-Trfase_fam_III"/>
</dbReference>
<protein>
    <submittedName>
        <fullName evidence="3">Unannotated protein</fullName>
    </submittedName>
</protein>
<sequence>MSSLPALHGLKVIDLSTVLAGPNCARYLADFGADVIKIERPDTGDSLRNMAWRDPEDGEGLWWRFVNRNKRTIDLDLKNPEDAAVFLRLIDEADVLVENLRPGILERLGFAPEVLHVRNPKLVITRITGFGQTGPYASRPGFASIAESMGGVAGISGQPGGEPMLPAFAMTDEITGLVGAFATMVALRSEKGQVVDVSLLESIFHIMGPLISVWKTRGEMQERMGSGIPYTVPRGVYRCSDDKYIGISASSDSVAGRVVKLLGFEGDERFATFNLRVENRVALDEAMRNWCSQRTQEQALQEMTDADAAAGPIMSMEDIANDPHYAHREAIVELDGTPMQGLIAKLSETPGVLNWRGKPRNADGDDIRANGWGA</sequence>
<organism evidence="3">
    <name type="scientific">freshwater metagenome</name>
    <dbReference type="NCBI Taxonomy" id="449393"/>
    <lineage>
        <taxon>unclassified sequences</taxon>
        <taxon>metagenomes</taxon>
        <taxon>ecological metagenomes</taxon>
    </lineage>
</organism>
<dbReference type="GO" id="GO:0016740">
    <property type="term" value="F:transferase activity"/>
    <property type="evidence" value="ECO:0007669"/>
    <property type="project" value="UniProtKB-KW"/>
</dbReference>
<dbReference type="PANTHER" id="PTHR48228:SF6">
    <property type="entry name" value="L-CARNITINE COA-TRANSFERASE"/>
    <property type="match status" value="1"/>
</dbReference>
<keyword evidence="1" id="KW-0808">Transferase</keyword>
<gene>
    <name evidence="3" type="ORF">UFOPK1874_00530</name>
</gene>
<dbReference type="InterPro" id="IPR044855">
    <property type="entry name" value="CoA-Trfase_III_dom3_sf"/>
</dbReference>
<evidence type="ECO:0000256" key="1">
    <source>
        <dbReference type="ARBA" id="ARBA00022679"/>
    </source>
</evidence>
<accession>A0A6J6HFY7</accession>
<evidence type="ECO:0000256" key="2">
    <source>
        <dbReference type="SAM" id="MobiDB-lite"/>
    </source>
</evidence>
<dbReference type="PANTHER" id="PTHR48228">
    <property type="entry name" value="SUCCINYL-COA--D-CITRAMALATE COA-TRANSFERASE"/>
    <property type="match status" value="1"/>
</dbReference>
<reference evidence="3" key="1">
    <citation type="submission" date="2020-05" db="EMBL/GenBank/DDBJ databases">
        <authorList>
            <person name="Chiriac C."/>
            <person name="Salcher M."/>
            <person name="Ghai R."/>
            <person name="Kavagutti S V."/>
        </authorList>
    </citation>
    <scope>NUCLEOTIDE SEQUENCE</scope>
</reference>
<dbReference type="Gene3D" id="3.30.1540.10">
    <property type="entry name" value="formyl-coa transferase, domain 3"/>
    <property type="match status" value="1"/>
</dbReference>
<dbReference type="InterPro" id="IPR023606">
    <property type="entry name" value="CoA-Trfase_III_dom_1_sf"/>
</dbReference>
<dbReference type="Gene3D" id="3.40.50.10540">
    <property type="entry name" value="Crotonobetainyl-coa:carnitine coa-transferase, domain 1"/>
    <property type="match status" value="1"/>
</dbReference>